<keyword evidence="7 13" id="KW-0812">Transmembrane</keyword>
<dbReference type="EMBL" id="AM889285">
    <property type="protein sequence ID" value="CAP54577.1"/>
    <property type="molecule type" value="Genomic_DNA"/>
</dbReference>
<name>A9H8V2_GLUDA</name>
<evidence type="ECO:0000256" key="12">
    <source>
        <dbReference type="ARBA" id="ARBA00023136"/>
    </source>
</evidence>
<keyword evidence="3 13" id="KW-0813">Transport</keyword>
<sequence length="631" mass="67739">MALGIVFGDIGTSPLYAMQTVLQDEGQTITPPEIMGVLSLVLWTILLVVAFKYALLVMRADNNGEGGVLALTAVVTGARQADDARRIPAYRRLFSSSLQRGLLAAGLFGGALLFGDSILTPSISVLSAMEGMQVADPALRHVVLPCALGVLVALFVAQRAGTSLIGNLFGPVMLVWFVTIGVLGLIACLRHPGVLAAIDPAYAIDFLHRNGRHSLLLLGGVFLTVTGAEALYADMGSVGRGSVRLAWFAIVLPALVLCYAGQASALMDAHTLPANPFYAIVPKAGGTVAIWAIVALATCATIIASQAVITGVFSITRQAVQLGWFPGMRILQTSAKEYGQIYVPTLNWIIMVLTVALTAFFGSSSRLAGAYGMAVSATMLLTTLLFGAYLKRRRHWPVVAVVTLVACFLVVDVAFLSANLLKLTQGGYLPLLAGITVYGIMSIWRRGQEALHDAGNTAAVTPDALRAQLAKANIPRTPGNLVFLSSLDKPIPPNIALHVRQFGALPERVMTLSVIFDRTTPRVPISERIDHRIFEDMLVHVTVRYGFMEAPALLPALQLAAEDGAPISPDEAIFIAEHDEVARNANSATYSLLRRWERPVFAFLYRNANRAVDSFELPPERLVQIGRRIAL</sequence>
<feature type="transmembrane region" description="Helical" evidence="13">
    <location>
        <begin position="427"/>
        <end position="444"/>
    </location>
</feature>
<dbReference type="PANTHER" id="PTHR30540:SF79">
    <property type="entry name" value="LOW AFFINITY POTASSIUM TRANSPORT SYSTEM PROTEIN KUP"/>
    <property type="match status" value="1"/>
</dbReference>
<keyword evidence="12 13" id="KW-0472">Membrane</keyword>
<keyword evidence="5 13" id="KW-0997">Cell inner membrane</keyword>
<evidence type="ECO:0000313" key="17">
    <source>
        <dbReference type="Proteomes" id="UP000001176"/>
    </source>
</evidence>
<dbReference type="KEGG" id="gdi:GDI0634"/>
<dbReference type="Pfam" id="PF02705">
    <property type="entry name" value="K_trans"/>
    <property type="match status" value="1"/>
</dbReference>
<evidence type="ECO:0000256" key="2">
    <source>
        <dbReference type="ARBA" id="ARBA00007019"/>
    </source>
</evidence>
<evidence type="ECO:0000256" key="9">
    <source>
        <dbReference type="ARBA" id="ARBA00022958"/>
    </source>
</evidence>
<comment type="catalytic activity">
    <reaction evidence="13">
        <text>K(+)(in) + H(+)(in) = K(+)(out) + H(+)(out)</text>
        <dbReference type="Rhea" id="RHEA:28490"/>
        <dbReference type="ChEBI" id="CHEBI:15378"/>
        <dbReference type="ChEBI" id="CHEBI:29103"/>
    </reaction>
</comment>
<evidence type="ECO:0000256" key="7">
    <source>
        <dbReference type="ARBA" id="ARBA00022692"/>
    </source>
</evidence>
<dbReference type="GO" id="GO:0015079">
    <property type="term" value="F:potassium ion transmembrane transporter activity"/>
    <property type="evidence" value="ECO:0007669"/>
    <property type="project" value="UniProtKB-UniRule"/>
</dbReference>
<feature type="transmembrane region" description="Helical" evidence="13">
    <location>
        <begin position="287"/>
        <end position="320"/>
    </location>
</feature>
<feature type="transmembrane region" description="Helical" evidence="13">
    <location>
        <begin position="341"/>
        <end position="362"/>
    </location>
</feature>
<keyword evidence="11 13" id="KW-0406">Ion transport</keyword>
<evidence type="ECO:0000259" key="14">
    <source>
        <dbReference type="Pfam" id="PF02705"/>
    </source>
</evidence>
<keyword evidence="10 13" id="KW-1133">Transmembrane helix</keyword>
<reference evidence="16 17" key="1">
    <citation type="journal article" date="2009" name="BMC Genomics">
        <title>Complete genome sequence of the sugarcane nitrogen-fixing endophyte Gluconacetobacter diazotrophicus Pal5.</title>
        <authorList>
            <person name="Bertalan M."/>
            <person name="Albano R."/>
            <person name="Padua V."/>
            <person name="Rouws L."/>
            <person name="Rojas C."/>
            <person name="Hemerly A."/>
            <person name="Teixeira K."/>
            <person name="Schwab S."/>
            <person name="Araujo J."/>
            <person name="Oliveira A."/>
            <person name="Franca L."/>
            <person name="Magalhaes V."/>
            <person name="Alqueres S."/>
            <person name="Cardoso A."/>
            <person name="Almeida W."/>
            <person name="Loureiro M.M."/>
            <person name="Nogueira E."/>
            <person name="Cidade D."/>
            <person name="Oliveira D."/>
            <person name="Simao T."/>
            <person name="Macedo J."/>
            <person name="Valadao A."/>
            <person name="Dreschsel M."/>
            <person name="Freitas F."/>
            <person name="Vidal M."/>
            <person name="Guedes H."/>
            <person name="Rodrigues E."/>
            <person name="Meneses C."/>
            <person name="Brioso P."/>
            <person name="Pozzer L."/>
            <person name="Figueiredo D."/>
            <person name="Montano H."/>
            <person name="Junior J."/>
            <person name="Filho G."/>
            <person name="Flores V."/>
            <person name="Ferreira B."/>
            <person name="Branco A."/>
            <person name="Gonzalez P."/>
            <person name="Guillobel H."/>
            <person name="Lemos M."/>
            <person name="Seibel L."/>
            <person name="Macedo J."/>
            <person name="Alves-Ferreira M."/>
            <person name="Sachetto-Martins G."/>
            <person name="Coelho A."/>
            <person name="Santos E."/>
            <person name="Amaral G."/>
            <person name="Neves A."/>
            <person name="Pacheco A.B."/>
            <person name="Carvalho D."/>
            <person name="Lery L."/>
            <person name="Bisch P."/>
            <person name="Rossle S.C."/>
            <person name="Urmenyi T."/>
            <person name="Kruger W.V."/>
            <person name="Martins O."/>
            <person name="Baldani J.I."/>
            <person name="Ferreira P.C."/>
        </authorList>
    </citation>
    <scope>NUCLEOTIDE SEQUENCE [LARGE SCALE GENOMIC DNA]</scope>
    <source>
        <strain evidence="17">ATCC 49037 / DSM 5601 / CCUG 37298 / CIP 103539 / LMG 7603 / PAl5</strain>
    </source>
</reference>
<dbReference type="InterPro" id="IPR023051">
    <property type="entry name" value="Kup"/>
</dbReference>
<accession>A9H8V2</accession>
<dbReference type="Proteomes" id="UP000001176">
    <property type="component" value="Chromosome"/>
</dbReference>
<dbReference type="GO" id="GO:0015293">
    <property type="term" value="F:symporter activity"/>
    <property type="evidence" value="ECO:0007669"/>
    <property type="project" value="UniProtKB-UniRule"/>
</dbReference>
<dbReference type="InterPro" id="IPR053951">
    <property type="entry name" value="K_trans_N"/>
</dbReference>
<feature type="transmembrane region" description="Helical" evidence="13">
    <location>
        <begin position="101"/>
        <end position="126"/>
    </location>
</feature>
<dbReference type="HAMAP" id="MF_01522">
    <property type="entry name" value="Kup"/>
    <property type="match status" value="1"/>
</dbReference>
<keyword evidence="9 13" id="KW-0630">Potassium</keyword>
<organism evidence="16 17">
    <name type="scientific">Gluconacetobacter diazotrophicus (strain ATCC 49037 / DSM 5601 / CCUG 37298 / CIP 103539 / LMG 7603 / PAl5)</name>
    <dbReference type="NCBI Taxonomy" id="272568"/>
    <lineage>
        <taxon>Bacteria</taxon>
        <taxon>Pseudomonadati</taxon>
        <taxon>Pseudomonadota</taxon>
        <taxon>Alphaproteobacteria</taxon>
        <taxon>Acetobacterales</taxon>
        <taxon>Acetobacteraceae</taxon>
        <taxon>Gluconacetobacter</taxon>
    </lineage>
</organism>
<dbReference type="AlphaFoldDB" id="A9H8V2"/>
<dbReference type="PANTHER" id="PTHR30540">
    <property type="entry name" value="OSMOTIC STRESS POTASSIUM TRANSPORTER"/>
    <property type="match status" value="1"/>
</dbReference>
<evidence type="ECO:0000256" key="4">
    <source>
        <dbReference type="ARBA" id="ARBA00022475"/>
    </source>
</evidence>
<evidence type="ECO:0000256" key="6">
    <source>
        <dbReference type="ARBA" id="ARBA00022538"/>
    </source>
</evidence>
<feature type="domain" description="K+ potassium transporter integral membrane" evidence="14">
    <location>
        <begin position="2"/>
        <end position="461"/>
    </location>
</feature>
<evidence type="ECO:0000256" key="3">
    <source>
        <dbReference type="ARBA" id="ARBA00022448"/>
    </source>
</evidence>
<feature type="transmembrane region" description="Helical" evidence="13">
    <location>
        <begin position="245"/>
        <end position="267"/>
    </location>
</feature>
<keyword evidence="4 13" id="KW-1003">Cell membrane</keyword>
<gene>
    <name evidence="13" type="primary">kup</name>
    <name evidence="16" type="synonym">kup1</name>
    <name evidence="16" type="ordered locus">GDI0634</name>
</gene>
<feature type="transmembrane region" description="Helical" evidence="13">
    <location>
        <begin position="215"/>
        <end position="233"/>
    </location>
</feature>
<evidence type="ECO:0000256" key="5">
    <source>
        <dbReference type="ARBA" id="ARBA00022519"/>
    </source>
</evidence>
<evidence type="ECO:0000256" key="13">
    <source>
        <dbReference type="HAMAP-Rule" id="MF_01522"/>
    </source>
</evidence>
<feature type="transmembrane region" description="Helical" evidence="13">
    <location>
        <begin position="138"/>
        <end position="157"/>
    </location>
</feature>
<keyword evidence="8 13" id="KW-0769">Symport</keyword>
<dbReference type="Pfam" id="PF22776">
    <property type="entry name" value="K_trans_C"/>
    <property type="match status" value="1"/>
</dbReference>
<evidence type="ECO:0000256" key="10">
    <source>
        <dbReference type="ARBA" id="ARBA00022989"/>
    </source>
</evidence>
<dbReference type="InterPro" id="IPR003855">
    <property type="entry name" value="K+_transporter"/>
</dbReference>
<feature type="transmembrane region" description="Helical" evidence="13">
    <location>
        <begin position="368"/>
        <end position="390"/>
    </location>
</feature>
<comment type="subcellular location">
    <subcellularLocation>
        <location evidence="13">Cell inner membrane</location>
        <topology evidence="13">Multi-pass membrane protein</topology>
    </subcellularLocation>
    <subcellularLocation>
        <location evidence="1">Membrane</location>
        <topology evidence="1">Multi-pass membrane protein</topology>
    </subcellularLocation>
</comment>
<feature type="transmembrane region" description="Helical" evidence="13">
    <location>
        <begin position="164"/>
        <end position="187"/>
    </location>
</feature>
<evidence type="ECO:0000256" key="8">
    <source>
        <dbReference type="ARBA" id="ARBA00022847"/>
    </source>
</evidence>
<evidence type="ECO:0000259" key="15">
    <source>
        <dbReference type="Pfam" id="PF22776"/>
    </source>
</evidence>
<keyword evidence="6 13" id="KW-0633">Potassium transport</keyword>
<feature type="transmembrane region" description="Helical" evidence="13">
    <location>
        <begin position="397"/>
        <end position="421"/>
    </location>
</feature>
<protein>
    <recommendedName>
        <fullName evidence="13">Probable potassium transport system protein Kup</fullName>
    </recommendedName>
</protein>
<proteinExistence type="inferred from homology"/>
<comment type="similarity">
    <text evidence="2 13">Belongs to the HAK/KUP transporter (TC 2.A.72) family.</text>
</comment>
<feature type="domain" description="K+ potassium transporter C-terminal" evidence="15">
    <location>
        <begin position="478"/>
        <end position="630"/>
    </location>
</feature>
<evidence type="ECO:0000256" key="11">
    <source>
        <dbReference type="ARBA" id="ARBA00023065"/>
    </source>
</evidence>
<evidence type="ECO:0000256" key="1">
    <source>
        <dbReference type="ARBA" id="ARBA00004141"/>
    </source>
</evidence>
<keyword evidence="17" id="KW-1185">Reference proteome</keyword>
<evidence type="ECO:0000313" key="16">
    <source>
        <dbReference type="EMBL" id="CAP54577.1"/>
    </source>
</evidence>
<dbReference type="GO" id="GO:0005886">
    <property type="term" value="C:plasma membrane"/>
    <property type="evidence" value="ECO:0007669"/>
    <property type="project" value="UniProtKB-SubCell"/>
</dbReference>
<dbReference type="InterPro" id="IPR053952">
    <property type="entry name" value="K_trans_C"/>
</dbReference>
<comment type="function">
    <text evidence="13">Transport of potassium into the cell. Likely operates as a K(+):H(+) symporter.</text>
</comment>
<feature type="transmembrane region" description="Helical" evidence="13">
    <location>
        <begin position="34"/>
        <end position="55"/>
    </location>
</feature>